<sequence>MGKSSKQETTQTNTPPAWAKPALERAGKNALALYDSGSGYNTYTGPTMAPLSDVTLGGMNNMLAATGYQGGPVSNESIMSQVPDVNAIMQQAMANKPKPQQSQALWQSPAQKMVQMFNSRTGKITEVPADKVNIVQRGPR</sequence>
<evidence type="ECO:0000313" key="2">
    <source>
        <dbReference type="EMBL" id="KAB0573379.1"/>
    </source>
</evidence>
<dbReference type="EMBL" id="VZPE01000001">
    <property type="protein sequence ID" value="KAB0573379.1"/>
    <property type="molecule type" value="Genomic_DNA"/>
</dbReference>
<name>A0A643F7K8_9HYPH</name>
<accession>A0A643F7K8</accession>
<dbReference type="RefSeq" id="WP_128093126.1">
    <property type="nucleotide sequence ID" value="NZ_JBHEEN010000001.1"/>
</dbReference>
<dbReference type="AlphaFoldDB" id="A0A643F7K8"/>
<proteinExistence type="predicted"/>
<gene>
    <name evidence="2" type="ORF">F7Q93_02490</name>
</gene>
<comment type="caution">
    <text evidence="2">The sequence shown here is derived from an EMBL/GenBank/DDBJ whole genome shotgun (WGS) entry which is preliminary data.</text>
</comment>
<reference evidence="2" key="1">
    <citation type="submission" date="2019-09" db="EMBL/GenBank/DDBJ databases">
        <title>Draft genome sequences of 48 bacterial type strains from the CCUG.</title>
        <authorList>
            <person name="Tunovic T."/>
            <person name="Pineiro-Iglesias B."/>
            <person name="Unosson C."/>
            <person name="Inganas E."/>
            <person name="Ohlen M."/>
            <person name="Cardew S."/>
            <person name="Jensie-Markopoulos S."/>
            <person name="Salva-Serra F."/>
            <person name="Jaen-Luchoro D."/>
            <person name="Karlsson R."/>
            <person name="Svensson-Stadler L."/>
            <person name="Chun J."/>
            <person name="Moore E."/>
        </authorList>
    </citation>
    <scope>NUCLEOTIDE SEQUENCE</scope>
    <source>
        <strain evidence="2">CCUG 50899</strain>
    </source>
</reference>
<feature type="region of interest" description="Disordered" evidence="1">
    <location>
        <begin position="1"/>
        <end position="22"/>
    </location>
</feature>
<protein>
    <submittedName>
        <fullName evidence="2">Uncharacterized protein</fullName>
    </submittedName>
</protein>
<evidence type="ECO:0000256" key="1">
    <source>
        <dbReference type="SAM" id="MobiDB-lite"/>
    </source>
</evidence>
<organism evidence="2">
    <name type="scientific">Brucella pituitosa</name>
    <dbReference type="NCBI Taxonomy" id="571256"/>
    <lineage>
        <taxon>Bacteria</taxon>
        <taxon>Pseudomonadati</taxon>
        <taxon>Pseudomonadota</taxon>
        <taxon>Alphaproteobacteria</taxon>
        <taxon>Hyphomicrobiales</taxon>
        <taxon>Brucellaceae</taxon>
        <taxon>Brucella/Ochrobactrum group</taxon>
        <taxon>Brucella</taxon>
    </lineage>
</organism>